<dbReference type="EMBL" id="CAADFP010000216">
    <property type="protein sequence ID" value="VFK33623.1"/>
    <property type="molecule type" value="Genomic_DNA"/>
</dbReference>
<proteinExistence type="predicted"/>
<dbReference type="Pfam" id="PF18765">
    <property type="entry name" value="Polbeta"/>
    <property type="match status" value="1"/>
</dbReference>
<name>A0A450WRJ1_9GAMM</name>
<feature type="domain" description="Polymerase beta nucleotidyltransferase" evidence="2">
    <location>
        <begin position="18"/>
        <end position="84"/>
    </location>
</feature>
<dbReference type="AlphaFoldDB" id="A0A450WRJ1"/>
<accession>A0A450WRJ1</accession>
<gene>
    <name evidence="3" type="ORF">BECKLPF1236A_GA0070988_102327</name>
    <name evidence="4" type="ORF">BECKLPF1236C_GA0070990_102167</name>
</gene>
<reference evidence="3" key="1">
    <citation type="submission" date="2019-02" db="EMBL/GenBank/DDBJ databases">
        <authorList>
            <person name="Gruber-Vodicka R. H."/>
            <person name="Seah K. B. B."/>
        </authorList>
    </citation>
    <scope>NUCLEOTIDE SEQUENCE</scope>
    <source>
        <strain evidence="3">BECK_S312</strain>
        <strain evidence="4">BECK_S426</strain>
    </source>
</reference>
<feature type="region of interest" description="Disordered" evidence="1">
    <location>
        <begin position="86"/>
        <end position="120"/>
    </location>
</feature>
<dbReference type="CDD" id="cd05403">
    <property type="entry name" value="NT_KNTase_like"/>
    <property type="match status" value="1"/>
</dbReference>
<dbReference type="Gene3D" id="3.30.460.10">
    <property type="entry name" value="Beta Polymerase, domain 2"/>
    <property type="match status" value="1"/>
</dbReference>
<evidence type="ECO:0000313" key="4">
    <source>
        <dbReference type="EMBL" id="VFK33623.1"/>
    </source>
</evidence>
<keyword evidence="3" id="KW-0808">Transferase</keyword>
<evidence type="ECO:0000313" key="3">
    <source>
        <dbReference type="EMBL" id="VFK19663.1"/>
    </source>
</evidence>
<protein>
    <submittedName>
        <fullName evidence="3">Nucleotidyltransferase domain-containing protein</fullName>
    </submittedName>
</protein>
<organism evidence="3">
    <name type="scientific">Candidatus Kentrum sp. LPFa</name>
    <dbReference type="NCBI Taxonomy" id="2126335"/>
    <lineage>
        <taxon>Bacteria</taxon>
        <taxon>Pseudomonadati</taxon>
        <taxon>Pseudomonadota</taxon>
        <taxon>Gammaproteobacteria</taxon>
        <taxon>Candidatus Kentrum</taxon>
    </lineage>
</organism>
<evidence type="ECO:0000259" key="2">
    <source>
        <dbReference type="Pfam" id="PF18765"/>
    </source>
</evidence>
<dbReference type="InterPro" id="IPR043519">
    <property type="entry name" value="NT_sf"/>
</dbReference>
<dbReference type="InterPro" id="IPR041633">
    <property type="entry name" value="Polbeta"/>
</dbReference>
<sequence length="120" mass="13621">MPNAHRERFGLDETVIERINGAFTAFPSIKKVMLYGSRAKGNYRSGSDIDLTIIGTGVTEQEILALENRLDDLLLPYTIDLCIYPRYSQPPPDRAHRPGRRRFFPTNGDAGYSMSERDTK</sequence>
<evidence type="ECO:0000256" key="1">
    <source>
        <dbReference type="SAM" id="MobiDB-lite"/>
    </source>
</evidence>
<dbReference type="SUPFAM" id="SSF81301">
    <property type="entry name" value="Nucleotidyltransferase"/>
    <property type="match status" value="1"/>
</dbReference>
<dbReference type="EMBL" id="CAADFM010000232">
    <property type="protein sequence ID" value="VFK19663.1"/>
    <property type="molecule type" value="Genomic_DNA"/>
</dbReference>
<dbReference type="GO" id="GO:0016740">
    <property type="term" value="F:transferase activity"/>
    <property type="evidence" value="ECO:0007669"/>
    <property type="project" value="UniProtKB-KW"/>
</dbReference>